<accession>A0ABQ6CS86</accession>
<dbReference type="Pfam" id="PF02627">
    <property type="entry name" value="CMD"/>
    <property type="match status" value="1"/>
</dbReference>
<dbReference type="SUPFAM" id="SSF69118">
    <property type="entry name" value="AhpD-like"/>
    <property type="match status" value="1"/>
</dbReference>
<dbReference type="RefSeq" id="WP_284316138.1">
    <property type="nucleotide sequence ID" value="NZ_BSPC01000069.1"/>
</dbReference>
<name>A0ABQ6CS86_9HYPH</name>
<comment type="caution">
    <text evidence="2">The sequence shown here is derived from an EMBL/GenBank/DDBJ whole genome shotgun (WGS) entry which is preliminary data.</text>
</comment>
<evidence type="ECO:0000313" key="3">
    <source>
        <dbReference type="Proteomes" id="UP001156882"/>
    </source>
</evidence>
<dbReference type="EMBL" id="BSPC01000069">
    <property type="protein sequence ID" value="GLS23221.1"/>
    <property type="molecule type" value="Genomic_DNA"/>
</dbReference>
<organism evidence="2 3">
    <name type="scientific">Labrys miyagiensis</name>
    <dbReference type="NCBI Taxonomy" id="346912"/>
    <lineage>
        <taxon>Bacteria</taxon>
        <taxon>Pseudomonadati</taxon>
        <taxon>Pseudomonadota</taxon>
        <taxon>Alphaproteobacteria</taxon>
        <taxon>Hyphomicrobiales</taxon>
        <taxon>Xanthobacteraceae</taxon>
        <taxon>Labrys</taxon>
    </lineage>
</organism>
<dbReference type="Gene3D" id="1.20.1290.10">
    <property type="entry name" value="AhpD-like"/>
    <property type="match status" value="1"/>
</dbReference>
<gene>
    <name evidence="2" type="ORF">GCM10007874_62410</name>
</gene>
<evidence type="ECO:0000259" key="1">
    <source>
        <dbReference type="Pfam" id="PF02627"/>
    </source>
</evidence>
<evidence type="ECO:0000313" key="2">
    <source>
        <dbReference type="EMBL" id="GLS23221.1"/>
    </source>
</evidence>
<feature type="domain" description="Carboxymuconolactone decarboxylase-like" evidence="1">
    <location>
        <begin position="36"/>
        <end position="117"/>
    </location>
</feature>
<dbReference type="PANTHER" id="PTHR33570:SF2">
    <property type="entry name" value="CARBOXYMUCONOLACTONE DECARBOXYLASE-LIKE DOMAIN-CONTAINING PROTEIN"/>
    <property type="match status" value="1"/>
</dbReference>
<protein>
    <submittedName>
        <fullName evidence="2">4-carboxymuconolactone decarboxylase</fullName>
    </submittedName>
</protein>
<proteinExistence type="predicted"/>
<dbReference type="InterPro" id="IPR029032">
    <property type="entry name" value="AhpD-like"/>
</dbReference>
<sequence>MDKQLQQAGEKMRRQVLGDDYVDRAMTNADDFSRPFQDMLNEYCWGAAWTDEGLDLKQRSLLNLGMLAALNRMHEFGTHFRGAIRNGLSETELRAALMQIAVYCGIPAGVEAFRVARSVRDEMKQKGEL</sequence>
<dbReference type="InterPro" id="IPR003779">
    <property type="entry name" value="CMD-like"/>
</dbReference>
<keyword evidence="3" id="KW-1185">Reference proteome</keyword>
<dbReference type="InterPro" id="IPR052512">
    <property type="entry name" value="4CMD/NDH-1_regulator"/>
</dbReference>
<dbReference type="PANTHER" id="PTHR33570">
    <property type="entry name" value="4-CARBOXYMUCONOLACTONE DECARBOXYLASE FAMILY PROTEIN"/>
    <property type="match status" value="1"/>
</dbReference>
<reference evidence="3" key="1">
    <citation type="journal article" date="2019" name="Int. J. Syst. Evol. Microbiol.">
        <title>The Global Catalogue of Microorganisms (GCM) 10K type strain sequencing project: providing services to taxonomists for standard genome sequencing and annotation.</title>
        <authorList>
            <consortium name="The Broad Institute Genomics Platform"/>
            <consortium name="The Broad Institute Genome Sequencing Center for Infectious Disease"/>
            <person name="Wu L."/>
            <person name="Ma J."/>
        </authorList>
    </citation>
    <scope>NUCLEOTIDE SEQUENCE [LARGE SCALE GENOMIC DNA]</scope>
    <source>
        <strain evidence="3">NBRC 101365</strain>
    </source>
</reference>
<dbReference type="Proteomes" id="UP001156882">
    <property type="component" value="Unassembled WGS sequence"/>
</dbReference>